<name>A0A917V0P0_9PSED</name>
<dbReference type="PANTHER" id="PTHR33604">
    <property type="entry name" value="OSJNBA0004B13.7 PROTEIN"/>
    <property type="match status" value="1"/>
</dbReference>
<feature type="region of interest" description="Disordered" evidence="1">
    <location>
        <begin position="381"/>
        <end position="415"/>
    </location>
</feature>
<dbReference type="EMBL" id="BMPO01000008">
    <property type="protein sequence ID" value="GGK05624.1"/>
    <property type="molecule type" value="Genomic_DNA"/>
</dbReference>
<dbReference type="CDD" id="cd00761">
    <property type="entry name" value="Glyco_tranf_GTA_type"/>
    <property type="match status" value="1"/>
</dbReference>
<dbReference type="InterPro" id="IPR029044">
    <property type="entry name" value="Nucleotide-diphossugar_trans"/>
</dbReference>
<organism evidence="2 3">
    <name type="scientific">Pseudomonas matsuisoli</name>
    <dbReference type="NCBI Taxonomy" id="1515666"/>
    <lineage>
        <taxon>Bacteria</taxon>
        <taxon>Pseudomonadati</taxon>
        <taxon>Pseudomonadota</taxon>
        <taxon>Gammaproteobacteria</taxon>
        <taxon>Pseudomonadales</taxon>
        <taxon>Pseudomonadaceae</taxon>
        <taxon>Pseudomonas</taxon>
    </lineage>
</organism>
<reference evidence="2" key="2">
    <citation type="submission" date="2020-09" db="EMBL/GenBank/DDBJ databases">
        <authorList>
            <person name="Sun Q."/>
            <person name="Ohkuma M."/>
        </authorList>
    </citation>
    <scope>NUCLEOTIDE SEQUENCE</scope>
    <source>
        <strain evidence="2">JCM 30078</strain>
    </source>
</reference>
<dbReference type="AlphaFoldDB" id="A0A917V0P0"/>
<sequence>MRSNPTLIVIGYNRPKSLTRLLESLSKAHYPAEGGVQLVISLDNSGNPEPGHVAQAFDWPHGEKRVILRETRLGLRQHVLSCGDLTEEYGDVIVLEDDLFVSPFFYEYAKHALAAYENSPKVAGISLYSMQFNQTASLPFMPIDNGNSETYFLQLAASWGQVWSRENWRGFRQWLSEHGTDISNVKGIPPDIRAWPESSWLKLHTTYLITHDLYFAYPYSSLTTNFGDPGQHMNISSSRYQVPIRQQATDYQMGNFDDSLAIYDAYFELAPESLKRLNPRLRNYDFEVNLYGTKECGNALQLTRTQSRGELNFALSMKPMELSIAHNIEGEGIGLVRQPVHAPQTAESEYELYRFFYKFPTLKLILFAVRERLQGLLESKLKGMKQKKAGPSNNTPKRPDSAALESGNSRAVSNK</sequence>
<dbReference type="Gene3D" id="3.90.550.10">
    <property type="entry name" value="Spore Coat Polysaccharide Biosynthesis Protein SpsA, Chain A"/>
    <property type="match status" value="1"/>
</dbReference>
<evidence type="ECO:0000256" key="1">
    <source>
        <dbReference type="SAM" id="MobiDB-lite"/>
    </source>
</evidence>
<keyword evidence="3" id="KW-1185">Reference proteome</keyword>
<feature type="compositionally biased region" description="Polar residues" evidence="1">
    <location>
        <begin position="406"/>
        <end position="415"/>
    </location>
</feature>
<gene>
    <name evidence="2" type="ORF">GCM10009304_34670</name>
</gene>
<reference evidence="2" key="1">
    <citation type="journal article" date="2014" name="Int. J. Syst. Evol. Microbiol.">
        <title>Complete genome sequence of Corynebacterium casei LMG S-19264T (=DSM 44701T), isolated from a smear-ripened cheese.</title>
        <authorList>
            <consortium name="US DOE Joint Genome Institute (JGI-PGF)"/>
            <person name="Walter F."/>
            <person name="Albersmeier A."/>
            <person name="Kalinowski J."/>
            <person name="Ruckert C."/>
        </authorList>
    </citation>
    <scope>NUCLEOTIDE SEQUENCE</scope>
    <source>
        <strain evidence="2">JCM 30078</strain>
    </source>
</reference>
<evidence type="ECO:0008006" key="4">
    <source>
        <dbReference type="Google" id="ProtNLM"/>
    </source>
</evidence>
<accession>A0A917V0P0</accession>
<dbReference type="Proteomes" id="UP000635983">
    <property type="component" value="Unassembled WGS sequence"/>
</dbReference>
<dbReference type="SUPFAM" id="SSF53448">
    <property type="entry name" value="Nucleotide-diphospho-sugar transferases"/>
    <property type="match status" value="1"/>
</dbReference>
<evidence type="ECO:0000313" key="3">
    <source>
        <dbReference type="Proteomes" id="UP000635983"/>
    </source>
</evidence>
<dbReference type="RefSeq" id="WP_188984918.1">
    <property type="nucleotide sequence ID" value="NZ_BMPO01000008.1"/>
</dbReference>
<evidence type="ECO:0000313" key="2">
    <source>
        <dbReference type="EMBL" id="GGK05624.1"/>
    </source>
</evidence>
<proteinExistence type="predicted"/>
<comment type="caution">
    <text evidence="2">The sequence shown here is derived from an EMBL/GenBank/DDBJ whole genome shotgun (WGS) entry which is preliminary data.</text>
</comment>
<dbReference type="PANTHER" id="PTHR33604:SF3">
    <property type="entry name" value="OSJNBA0004B13.7 PROTEIN"/>
    <property type="match status" value="1"/>
</dbReference>
<protein>
    <recommendedName>
        <fullName evidence="4">Glycosyl transferase family 2</fullName>
    </recommendedName>
</protein>